<dbReference type="EMBL" id="AJWK01004116">
    <property type="status" value="NOT_ANNOTATED_CDS"/>
    <property type="molecule type" value="Genomic_DNA"/>
</dbReference>
<name>A0A1B0CAN1_LUTLO</name>
<dbReference type="VEuPathDB" id="VectorBase:LLOJ001093"/>
<sequence length="185" mass="20771">MAKTPTIMFFTKRSLNGPRALGHLKTVSTTAGTKSPSVEKKSAPTRLMNGSRLGTAAAMADIMRMIPQGKEKDYSHLILWQIERYATLDNISKAHVAEETHYGVQDNYSYHCGVENTGTSKEVLWFPHGILNGHHNTNSLHCEDHSAWELCKTGKEWFVVEFELYVEHEVESDAECDDDEEVGDS</sequence>
<evidence type="ECO:0000313" key="2">
    <source>
        <dbReference type="Proteomes" id="UP000092461"/>
    </source>
</evidence>
<dbReference type="EnsemblMetazoa" id="LLOJ001093-RA">
    <property type="protein sequence ID" value="LLOJ001093-PA"/>
    <property type="gene ID" value="LLOJ001093"/>
</dbReference>
<dbReference type="AlphaFoldDB" id="A0A1B0CAN1"/>
<evidence type="ECO:0000313" key="1">
    <source>
        <dbReference type="EnsemblMetazoa" id="LLOJ001093-PA"/>
    </source>
</evidence>
<dbReference type="Proteomes" id="UP000092461">
    <property type="component" value="Unassembled WGS sequence"/>
</dbReference>
<proteinExistence type="predicted"/>
<protein>
    <submittedName>
        <fullName evidence="1">Uncharacterized protein</fullName>
    </submittedName>
</protein>
<reference evidence="1" key="1">
    <citation type="submission" date="2020-05" db="UniProtKB">
        <authorList>
            <consortium name="EnsemblMetazoa"/>
        </authorList>
    </citation>
    <scope>IDENTIFICATION</scope>
    <source>
        <strain evidence="1">Jacobina</strain>
    </source>
</reference>
<organism evidence="1 2">
    <name type="scientific">Lutzomyia longipalpis</name>
    <name type="common">Sand fly</name>
    <dbReference type="NCBI Taxonomy" id="7200"/>
    <lineage>
        <taxon>Eukaryota</taxon>
        <taxon>Metazoa</taxon>
        <taxon>Ecdysozoa</taxon>
        <taxon>Arthropoda</taxon>
        <taxon>Hexapoda</taxon>
        <taxon>Insecta</taxon>
        <taxon>Pterygota</taxon>
        <taxon>Neoptera</taxon>
        <taxon>Endopterygota</taxon>
        <taxon>Diptera</taxon>
        <taxon>Nematocera</taxon>
        <taxon>Psychodoidea</taxon>
        <taxon>Psychodidae</taxon>
        <taxon>Lutzomyia</taxon>
        <taxon>Lutzomyia</taxon>
    </lineage>
</organism>
<keyword evidence="2" id="KW-1185">Reference proteome</keyword>
<accession>A0A1B0CAN1</accession>